<keyword evidence="4 7" id="KW-0472">Membrane</keyword>
<dbReference type="EMBL" id="JAJTJA010000003">
    <property type="protein sequence ID" value="KAH8702308.1"/>
    <property type="molecule type" value="Genomic_DNA"/>
</dbReference>
<reference evidence="9" key="1">
    <citation type="submission" date="2021-12" db="EMBL/GenBank/DDBJ databases">
        <title>Convergent genome expansion in fungi linked to evolution of root-endophyte symbiosis.</title>
        <authorList>
            <consortium name="DOE Joint Genome Institute"/>
            <person name="Ke Y.-H."/>
            <person name="Bonito G."/>
            <person name="Liao H.-L."/>
            <person name="Looney B."/>
            <person name="Rojas-Flechas A."/>
            <person name="Nash J."/>
            <person name="Hameed K."/>
            <person name="Schadt C."/>
            <person name="Martin F."/>
            <person name="Crous P.W."/>
            <person name="Miettinen O."/>
            <person name="Magnuson J.K."/>
            <person name="Labbe J."/>
            <person name="Jacobson D."/>
            <person name="Doktycz M.J."/>
            <person name="Veneault-Fourrey C."/>
            <person name="Kuo A."/>
            <person name="Mondo S."/>
            <person name="Calhoun S."/>
            <person name="Riley R."/>
            <person name="Ohm R."/>
            <person name="LaButti K."/>
            <person name="Andreopoulos B."/>
            <person name="Pangilinan J."/>
            <person name="Nolan M."/>
            <person name="Tritt A."/>
            <person name="Clum A."/>
            <person name="Lipzen A."/>
            <person name="Daum C."/>
            <person name="Barry K."/>
            <person name="Grigoriev I.V."/>
            <person name="Vilgalys R."/>
        </authorList>
    </citation>
    <scope>NUCLEOTIDE SEQUENCE</scope>
    <source>
        <strain evidence="9">PMI_201</strain>
    </source>
</reference>
<dbReference type="Proteomes" id="UP001201262">
    <property type="component" value="Unassembled WGS sequence"/>
</dbReference>
<comment type="subcellular location">
    <subcellularLocation>
        <location evidence="1">Membrane</location>
        <topology evidence="1">Multi-pass membrane protein</topology>
    </subcellularLocation>
</comment>
<dbReference type="GO" id="GO:0016020">
    <property type="term" value="C:membrane"/>
    <property type="evidence" value="ECO:0007669"/>
    <property type="project" value="UniProtKB-SubCell"/>
</dbReference>
<feature type="transmembrane region" description="Helical" evidence="7">
    <location>
        <begin position="84"/>
        <end position="107"/>
    </location>
</feature>
<evidence type="ECO:0000256" key="3">
    <source>
        <dbReference type="ARBA" id="ARBA00022989"/>
    </source>
</evidence>
<dbReference type="GeneID" id="70242830"/>
<feature type="domain" description="Rhodopsin" evidence="8">
    <location>
        <begin position="25"/>
        <end position="262"/>
    </location>
</feature>
<evidence type="ECO:0000256" key="7">
    <source>
        <dbReference type="SAM" id="Phobius"/>
    </source>
</evidence>
<dbReference type="PANTHER" id="PTHR33048:SF132">
    <property type="entry name" value="MEMBRANE PROTEIN, PUTATIVE (AFU_ORTHOLOGUE AFUA_6G07820)-RELATED"/>
    <property type="match status" value="1"/>
</dbReference>
<feature type="transmembrane region" description="Helical" evidence="7">
    <location>
        <begin position="6"/>
        <end position="29"/>
    </location>
</feature>
<dbReference type="InterPro" id="IPR049326">
    <property type="entry name" value="Rhodopsin_dom_fungi"/>
</dbReference>
<gene>
    <name evidence="9" type="ORF">BGW36DRAFT_315081</name>
</gene>
<feature type="region of interest" description="Disordered" evidence="6">
    <location>
        <begin position="296"/>
        <end position="323"/>
    </location>
</feature>
<sequence length="354" mass="39656">MEPRAAHALISSVVLTVVAIGFVGARFCARVRILGRLDSSDWVVLVALILSVTFMVVTITEIKYGMGWHEIDLSPDTLTKQMKLFWLAAPFYNATMVLAKISIVLQYSRTFPTKKFNEMCWVLIVFVGAYGTWTVLSAFVNCIPVAKSWDTAISGKCLPKDIVWFTNAGLYIFTDVIIIILAIPAPAVFNLPLRQHIRLSVLFALGGITCIVSICRLNSVRNLLDSTDFTHDTPDFSKWSIIECNIAITCACLPSLYPLLSRLWPSFIPAHISHPISSSRLTTRIGFTYSSINMGRRRAGKHEQSKKEKDMQRGNGGGYGEFHRLQRYPIPGNAFAEDLLRKGSFFNEPRKNEV</sequence>
<keyword evidence="2 7" id="KW-0812">Transmembrane</keyword>
<keyword evidence="3 7" id="KW-1133">Transmembrane helix</keyword>
<proteinExistence type="inferred from homology"/>
<feature type="transmembrane region" description="Helical" evidence="7">
    <location>
        <begin position="119"/>
        <end position="140"/>
    </location>
</feature>
<dbReference type="InterPro" id="IPR052337">
    <property type="entry name" value="SAT4-like"/>
</dbReference>
<evidence type="ECO:0000256" key="6">
    <source>
        <dbReference type="SAM" id="MobiDB-lite"/>
    </source>
</evidence>
<organism evidence="9 10">
    <name type="scientific">Talaromyces proteolyticus</name>
    <dbReference type="NCBI Taxonomy" id="1131652"/>
    <lineage>
        <taxon>Eukaryota</taxon>
        <taxon>Fungi</taxon>
        <taxon>Dikarya</taxon>
        <taxon>Ascomycota</taxon>
        <taxon>Pezizomycotina</taxon>
        <taxon>Eurotiomycetes</taxon>
        <taxon>Eurotiomycetidae</taxon>
        <taxon>Eurotiales</taxon>
        <taxon>Trichocomaceae</taxon>
        <taxon>Talaromyces</taxon>
        <taxon>Talaromyces sect. Bacilispori</taxon>
    </lineage>
</organism>
<evidence type="ECO:0000256" key="4">
    <source>
        <dbReference type="ARBA" id="ARBA00023136"/>
    </source>
</evidence>
<dbReference type="AlphaFoldDB" id="A0AAD4Q3Y8"/>
<keyword evidence="10" id="KW-1185">Reference proteome</keyword>
<feature type="transmembrane region" description="Helical" evidence="7">
    <location>
        <begin position="168"/>
        <end position="189"/>
    </location>
</feature>
<evidence type="ECO:0000256" key="5">
    <source>
        <dbReference type="ARBA" id="ARBA00038359"/>
    </source>
</evidence>
<dbReference type="Pfam" id="PF20684">
    <property type="entry name" value="Fung_rhodopsin"/>
    <property type="match status" value="1"/>
</dbReference>
<feature type="transmembrane region" description="Helical" evidence="7">
    <location>
        <begin position="41"/>
        <end position="64"/>
    </location>
</feature>
<feature type="compositionally biased region" description="Basic and acidic residues" evidence="6">
    <location>
        <begin position="301"/>
        <end position="312"/>
    </location>
</feature>
<comment type="similarity">
    <text evidence="5">Belongs to the SAT4 family.</text>
</comment>
<accession>A0AAD4Q3Y8</accession>
<evidence type="ECO:0000256" key="1">
    <source>
        <dbReference type="ARBA" id="ARBA00004141"/>
    </source>
</evidence>
<evidence type="ECO:0000256" key="2">
    <source>
        <dbReference type="ARBA" id="ARBA00022692"/>
    </source>
</evidence>
<comment type="caution">
    <text evidence="9">The sequence shown here is derived from an EMBL/GenBank/DDBJ whole genome shotgun (WGS) entry which is preliminary data.</text>
</comment>
<dbReference type="PANTHER" id="PTHR33048">
    <property type="entry name" value="PTH11-LIKE INTEGRAL MEMBRANE PROTEIN (AFU_ORTHOLOGUE AFUA_5G11245)"/>
    <property type="match status" value="1"/>
</dbReference>
<name>A0AAD4Q3Y8_9EURO</name>
<feature type="transmembrane region" description="Helical" evidence="7">
    <location>
        <begin position="201"/>
        <end position="219"/>
    </location>
</feature>
<evidence type="ECO:0000259" key="8">
    <source>
        <dbReference type="Pfam" id="PF20684"/>
    </source>
</evidence>
<evidence type="ECO:0000313" key="10">
    <source>
        <dbReference type="Proteomes" id="UP001201262"/>
    </source>
</evidence>
<dbReference type="RefSeq" id="XP_046075684.1">
    <property type="nucleotide sequence ID" value="XM_046212543.1"/>
</dbReference>
<evidence type="ECO:0000313" key="9">
    <source>
        <dbReference type="EMBL" id="KAH8702308.1"/>
    </source>
</evidence>
<protein>
    <submittedName>
        <fullName evidence="9">Integral membrane protein</fullName>
    </submittedName>
</protein>